<protein>
    <recommendedName>
        <fullName evidence="9">Very long-chain specific acyl-CoA dehydrogenase, mitochondrial</fullName>
        <ecNumber evidence="8">1.3.8.9</ecNumber>
    </recommendedName>
</protein>
<evidence type="ECO:0000256" key="14">
    <source>
        <dbReference type="ARBA" id="ARBA00049050"/>
    </source>
</evidence>
<feature type="domain" description="Acyl-CoA dehydrogenase/oxidase N-terminal" evidence="20">
    <location>
        <begin position="135"/>
        <end position="186"/>
    </location>
</feature>
<comment type="function">
    <text evidence="10">Very long-chain specific acyl-CoA dehydrogenase is one of the acyl-CoA dehydrogenases that catalyze the first step of mitochondrial fatty acid beta-oxidation, an aerobic process breaking down fatty acids into acetyl-CoA and allowing the production of energy from fats. The first step of fatty acid beta-oxidation consists in the removal of one hydrogen from C-2 and C-3 of the straight-chain fatty acyl-CoA thioester, resulting in the formation of trans-2-enoyl-CoA. Among the different mitochondrial acyl-CoA dehydrogenases, very long-chain specific acyl-CoA dehydrogenase acts specifically on acyl-CoAs with saturated 12 to 24 carbons long primary chains.</text>
</comment>
<dbReference type="GO" id="GO:0017099">
    <property type="term" value="F:very-long-chain fatty acyl-CoA dehydrogenase activity"/>
    <property type="evidence" value="ECO:0007669"/>
    <property type="project" value="UniProtKB-EC"/>
</dbReference>
<comment type="cofactor">
    <cofactor evidence="1 15">
        <name>FAD</name>
        <dbReference type="ChEBI" id="CHEBI:57692"/>
    </cofactor>
</comment>
<dbReference type="SUPFAM" id="SSF47203">
    <property type="entry name" value="Acyl-CoA dehydrogenase C-terminal domain-like"/>
    <property type="match status" value="1"/>
</dbReference>
<evidence type="ECO:0000256" key="5">
    <source>
        <dbReference type="ARBA" id="ARBA00022827"/>
    </source>
</evidence>
<organism evidence="21 22">
    <name type="scientific">Malurus cyaneus samueli</name>
    <dbReference type="NCBI Taxonomy" id="2593467"/>
    <lineage>
        <taxon>Eukaryota</taxon>
        <taxon>Metazoa</taxon>
        <taxon>Chordata</taxon>
        <taxon>Craniata</taxon>
        <taxon>Vertebrata</taxon>
        <taxon>Euteleostomi</taxon>
        <taxon>Archelosauria</taxon>
        <taxon>Archosauria</taxon>
        <taxon>Dinosauria</taxon>
        <taxon>Saurischia</taxon>
        <taxon>Theropoda</taxon>
        <taxon>Coelurosauria</taxon>
        <taxon>Aves</taxon>
        <taxon>Neognathae</taxon>
        <taxon>Neoaves</taxon>
        <taxon>Telluraves</taxon>
        <taxon>Australaves</taxon>
        <taxon>Passeriformes</taxon>
        <taxon>Meliphagoidea</taxon>
        <taxon>Maluridae</taxon>
        <taxon>Malurus</taxon>
    </lineage>
</organism>
<dbReference type="GO" id="GO:0050660">
    <property type="term" value="F:flavin adenine dinucleotide binding"/>
    <property type="evidence" value="ECO:0007669"/>
    <property type="project" value="InterPro"/>
</dbReference>
<evidence type="ECO:0000256" key="9">
    <source>
        <dbReference type="ARBA" id="ARBA00040902"/>
    </source>
</evidence>
<evidence type="ECO:0000256" key="11">
    <source>
        <dbReference type="ARBA" id="ARBA00046812"/>
    </source>
</evidence>
<dbReference type="Gene3D" id="1.20.140.10">
    <property type="entry name" value="Butyryl-CoA Dehydrogenase, subunit A, domain 3"/>
    <property type="match status" value="2"/>
</dbReference>
<proteinExistence type="inferred from homology"/>
<evidence type="ECO:0000256" key="13">
    <source>
        <dbReference type="ARBA" id="ARBA00048086"/>
    </source>
</evidence>
<evidence type="ECO:0000259" key="19">
    <source>
        <dbReference type="Pfam" id="PF02770"/>
    </source>
</evidence>
<evidence type="ECO:0000259" key="20">
    <source>
        <dbReference type="Pfam" id="PF02771"/>
    </source>
</evidence>
<feature type="region of interest" description="Disordered" evidence="16">
    <location>
        <begin position="100"/>
        <end position="131"/>
    </location>
</feature>
<evidence type="ECO:0000313" key="22">
    <source>
        <dbReference type="Proteomes" id="UP000694560"/>
    </source>
</evidence>
<evidence type="ECO:0000256" key="17">
    <source>
        <dbReference type="SAM" id="Phobius"/>
    </source>
</evidence>
<feature type="region of interest" description="Disordered" evidence="16">
    <location>
        <begin position="1"/>
        <end position="63"/>
    </location>
</feature>
<evidence type="ECO:0000256" key="15">
    <source>
        <dbReference type="RuleBase" id="RU362125"/>
    </source>
</evidence>
<comment type="catalytic activity">
    <reaction evidence="14">
        <text>a very-long-chain 2,3-saturated fatty acyl-CoA + oxidized [electron-transfer flavoprotein] + H(+) = a very-long-chain (2E)-enoyl-CoA + reduced [electron-transfer flavoprotein]</text>
        <dbReference type="Rhea" id="RHEA:19181"/>
        <dbReference type="Rhea" id="RHEA-COMP:10685"/>
        <dbReference type="Rhea" id="RHEA-COMP:10686"/>
        <dbReference type="ChEBI" id="CHEBI:15378"/>
        <dbReference type="ChEBI" id="CHEBI:57692"/>
        <dbReference type="ChEBI" id="CHEBI:58307"/>
        <dbReference type="ChEBI" id="CHEBI:83724"/>
        <dbReference type="ChEBI" id="CHEBI:83728"/>
        <dbReference type="EC" id="1.3.8.9"/>
    </reaction>
    <physiologicalReaction direction="left-to-right" evidence="14">
        <dbReference type="Rhea" id="RHEA:19182"/>
    </physiologicalReaction>
</comment>
<dbReference type="EC" id="1.3.8.9" evidence="8"/>
<evidence type="ECO:0000256" key="12">
    <source>
        <dbReference type="ARBA" id="ARBA00047893"/>
    </source>
</evidence>
<keyword evidence="6" id="KW-0809">Transit peptide</keyword>
<dbReference type="Pfam" id="PF00441">
    <property type="entry name" value="Acyl-CoA_dh_1"/>
    <property type="match status" value="1"/>
</dbReference>
<dbReference type="Gene3D" id="2.40.110.10">
    <property type="entry name" value="Butyryl-CoA Dehydrogenase, subunit A, domain 2"/>
    <property type="match status" value="1"/>
</dbReference>
<comment type="similarity">
    <text evidence="2 15">Belongs to the acyl-CoA dehydrogenase family.</text>
</comment>
<dbReference type="InterPro" id="IPR006091">
    <property type="entry name" value="Acyl-CoA_Oxase/DH_mid-dom"/>
</dbReference>
<keyword evidence="17" id="KW-0472">Membrane</keyword>
<feature type="domain" description="Acyl-CoA dehydrogenase/oxidase C-terminal" evidence="18">
    <location>
        <begin position="378"/>
        <end position="422"/>
    </location>
</feature>
<feature type="compositionally biased region" description="Low complexity" evidence="16">
    <location>
        <begin position="1"/>
        <end position="15"/>
    </location>
</feature>
<keyword evidence="5 15" id="KW-0274">FAD</keyword>
<evidence type="ECO:0000256" key="4">
    <source>
        <dbReference type="ARBA" id="ARBA00022799"/>
    </source>
</evidence>
<keyword evidence="17" id="KW-1133">Transmembrane helix</keyword>
<accession>A0A8C5TE65</accession>
<evidence type="ECO:0000256" key="6">
    <source>
        <dbReference type="ARBA" id="ARBA00022946"/>
    </source>
</evidence>
<dbReference type="OrthoDB" id="9216783at2759"/>
<evidence type="ECO:0000256" key="1">
    <source>
        <dbReference type="ARBA" id="ARBA00001974"/>
    </source>
</evidence>
<name>A0A8C5TE65_9PASS</name>
<dbReference type="PANTHER" id="PTHR43884">
    <property type="entry name" value="ACYL-COA DEHYDROGENASE"/>
    <property type="match status" value="1"/>
</dbReference>
<dbReference type="AlphaFoldDB" id="A0A8C5TE65"/>
<reference evidence="21" key="2">
    <citation type="submission" date="2025-09" db="UniProtKB">
        <authorList>
            <consortium name="Ensembl"/>
        </authorList>
    </citation>
    <scope>IDENTIFICATION</scope>
</reference>
<dbReference type="InterPro" id="IPR013786">
    <property type="entry name" value="AcylCoA_DH/ox_N"/>
</dbReference>
<comment type="catalytic activity">
    <reaction evidence="13">
        <text>tetracosanoyl-CoA + oxidized [electron-transfer flavoprotein] + H(+) = (2E)-tetracosenoyl-CoA + reduced [electron-transfer flavoprotein]</text>
        <dbReference type="Rhea" id="RHEA:47232"/>
        <dbReference type="Rhea" id="RHEA-COMP:10685"/>
        <dbReference type="Rhea" id="RHEA-COMP:10686"/>
        <dbReference type="ChEBI" id="CHEBI:15378"/>
        <dbReference type="ChEBI" id="CHEBI:57692"/>
        <dbReference type="ChEBI" id="CHEBI:58307"/>
        <dbReference type="ChEBI" id="CHEBI:65052"/>
        <dbReference type="ChEBI" id="CHEBI:74693"/>
    </reaction>
    <physiologicalReaction direction="left-to-right" evidence="13">
        <dbReference type="Rhea" id="RHEA:47233"/>
    </physiologicalReaction>
</comment>
<evidence type="ECO:0000256" key="3">
    <source>
        <dbReference type="ARBA" id="ARBA00022630"/>
    </source>
</evidence>
<evidence type="ECO:0000256" key="2">
    <source>
        <dbReference type="ARBA" id="ARBA00009347"/>
    </source>
</evidence>
<comment type="catalytic activity">
    <reaction evidence="12">
        <text>dodecanoyl-CoA + oxidized [electron-transfer flavoprotein] + H(+) = (2E)-dodecenoyl-CoA + reduced [electron-transfer flavoprotein]</text>
        <dbReference type="Rhea" id="RHEA:47296"/>
        <dbReference type="Rhea" id="RHEA-COMP:10685"/>
        <dbReference type="Rhea" id="RHEA-COMP:10686"/>
        <dbReference type="ChEBI" id="CHEBI:15378"/>
        <dbReference type="ChEBI" id="CHEBI:57330"/>
        <dbReference type="ChEBI" id="CHEBI:57375"/>
        <dbReference type="ChEBI" id="CHEBI:57692"/>
        <dbReference type="ChEBI" id="CHEBI:58307"/>
    </reaction>
    <physiologicalReaction direction="left-to-right" evidence="12">
        <dbReference type="Rhea" id="RHEA:47297"/>
    </physiologicalReaction>
</comment>
<keyword evidence="7 15" id="KW-0560">Oxidoreductase</keyword>
<dbReference type="InterPro" id="IPR037069">
    <property type="entry name" value="AcylCoA_DH/ox_N_sf"/>
</dbReference>
<dbReference type="PANTHER" id="PTHR43884:SF11">
    <property type="entry name" value="VERY LONG-CHAIN SPECIFIC ACYL-COA DEHYDROGENASE, MITOCHONDRIAL"/>
    <property type="match status" value="1"/>
</dbReference>
<dbReference type="Pfam" id="PF02770">
    <property type="entry name" value="Acyl-CoA_dh_M"/>
    <property type="match status" value="1"/>
</dbReference>
<dbReference type="Pfam" id="PF02771">
    <property type="entry name" value="Acyl-CoA_dh_N"/>
    <property type="match status" value="1"/>
</dbReference>
<keyword evidence="17" id="KW-0812">Transmembrane</keyword>
<keyword evidence="3 15" id="KW-0285">Flavoprotein</keyword>
<dbReference type="SUPFAM" id="SSF56645">
    <property type="entry name" value="Acyl-CoA dehydrogenase NM domain-like"/>
    <property type="match status" value="1"/>
</dbReference>
<dbReference type="Gene3D" id="1.10.540.10">
    <property type="entry name" value="Acyl-CoA dehydrogenase/oxidase, N-terminal domain"/>
    <property type="match status" value="1"/>
</dbReference>
<evidence type="ECO:0000259" key="18">
    <source>
        <dbReference type="Pfam" id="PF00441"/>
    </source>
</evidence>
<dbReference type="InterPro" id="IPR009100">
    <property type="entry name" value="AcylCoA_DH/oxidase_NM_dom_sf"/>
</dbReference>
<dbReference type="InterPro" id="IPR006089">
    <property type="entry name" value="Acyl-CoA_DH_CS"/>
</dbReference>
<evidence type="ECO:0000313" key="21">
    <source>
        <dbReference type="Ensembl" id="ENSMCSP00000006533.1"/>
    </source>
</evidence>
<evidence type="ECO:0000256" key="16">
    <source>
        <dbReference type="SAM" id="MobiDB-lite"/>
    </source>
</evidence>
<dbReference type="InterPro" id="IPR009075">
    <property type="entry name" value="AcylCo_DH/oxidase_C"/>
</dbReference>
<keyword evidence="22" id="KW-1185">Reference proteome</keyword>
<reference evidence="21" key="1">
    <citation type="submission" date="2025-08" db="UniProtKB">
        <authorList>
            <consortium name="Ensembl"/>
        </authorList>
    </citation>
    <scope>IDENTIFICATION</scope>
</reference>
<feature type="compositionally biased region" description="Polar residues" evidence="16">
    <location>
        <begin position="120"/>
        <end position="131"/>
    </location>
</feature>
<dbReference type="InterPro" id="IPR036250">
    <property type="entry name" value="AcylCo_DH-like_C"/>
</dbReference>
<keyword evidence="4" id="KW-0702">S-nitrosylation</keyword>
<dbReference type="Ensembl" id="ENSMCST00000006685.1">
    <property type="protein sequence ID" value="ENSMCSP00000006533.1"/>
    <property type="gene ID" value="ENSMCSG00000004687.1"/>
</dbReference>
<dbReference type="PROSITE" id="PS00072">
    <property type="entry name" value="ACYL_COA_DH_1"/>
    <property type="match status" value="1"/>
</dbReference>
<dbReference type="FunFam" id="2.40.110.10:FF:000006">
    <property type="entry name" value="very long-chain specific acyl-CoA dehydrogenase, mitochondrial"/>
    <property type="match status" value="1"/>
</dbReference>
<sequence length="556" mass="61166">MYRPSTTALTSTDSTDQYKTSTDRSTDTSDQPATAIHPRPSQSIPNPFPVLPRPRSIELPNPFPDPLNRFPSFQDPSQSIPNPFPDPLNRFPTLSIDSQSIPRPSQSIPVHPVHPSPSQFAPSGSQYKPVTPSPSQYARLVQIVGQWDLGVGITLGAHQSIEFKGILLYGNREQKRKYLPRLATGEWVAAFCLTEPGSGSDAASIRTRAVPSPCGNFFTLEGEKIWISNGGIADVFTVFAKTPLKDPKSGEEREKITAFIVERAFGGVTHGPPEKKLGIRASNTTSVYFDGVRVPSQNVLGAPGGGFKVAMNILNNGRFGMAAAMAGTMRGLLATDFFFFWVFILGFLGNFIGSAFQGTFPRFLDFPKIPQFFPKFQESAWTVPTDAIQILGGHPGVERVLRDLRIFRIFEGTNDILRLFVALQGLQVLGWTGLYWDTGNKTKNQTGMRLDQMGYTGMELGRTGGLGMDRGRFGARSWLCRGTGPGIITVTNWLNKGATSPANHESHSYNWFICWFITGYNPFSTGWTGRDCLLLGGTGRDGMDWFITGERRFITG</sequence>
<evidence type="ECO:0000256" key="8">
    <source>
        <dbReference type="ARBA" id="ARBA00039034"/>
    </source>
</evidence>
<dbReference type="Proteomes" id="UP000694560">
    <property type="component" value="Unplaced"/>
</dbReference>
<evidence type="ECO:0000256" key="7">
    <source>
        <dbReference type="ARBA" id="ARBA00023002"/>
    </source>
</evidence>
<feature type="transmembrane region" description="Helical" evidence="17">
    <location>
        <begin position="338"/>
        <end position="356"/>
    </location>
</feature>
<comment type="subunit">
    <text evidence="11">Homodimer. Homodimerizes after import into the mitochondrion.</text>
</comment>
<feature type="domain" description="Acyl-CoA oxidase/dehydrogenase middle" evidence="19">
    <location>
        <begin position="190"/>
        <end position="292"/>
    </location>
</feature>
<dbReference type="GO" id="GO:0000062">
    <property type="term" value="F:fatty-acyl-CoA binding"/>
    <property type="evidence" value="ECO:0007669"/>
    <property type="project" value="TreeGrafter"/>
</dbReference>
<feature type="compositionally biased region" description="Low complexity" evidence="16">
    <location>
        <begin position="100"/>
        <end position="119"/>
    </location>
</feature>
<evidence type="ECO:0000256" key="10">
    <source>
        <dbReference type="ARBA" id="ARBA00045422"/>
    </source>
</evidence>
<dbReference type="InterPro" id="IPR046373">
    <property type="entry name" value="Acyl-CoA_Oxase/DH_mid-dom_sf"/>
</dbReference>